<evidence type="ECO:0000313" key="8">
    <source>
        <dbReference type="Proteomes" id="UP001501565"/>
    </source>
</evidence>
<keyword evidence="8" id="KW-1185">Reference proteome</keyword>
<accession>A0ABP7MMP4</accession>
<organism evidence="7 8">
    <name type="scientific">Litoribacillus peritrichatus</name>
    <dbReference type="NCBI Taxonomy" id="718191"/>
    <lineage>
        <taxon>Bacteria</taxon>
        <taxon>Pseudomonadati</taxon>
        <taxon>Pseudomonadota</taxon>
        <taxon>Gammaproteobacteria</taxon>
        <taxon>Oceanospirillales</taxon>
        <taxon>Oceanospirillaceae</taxon>
        <taxon>Litoribacillus</taxon>
    </lineage>
</organism>
<proteinExistence type="predicted"/>
<name>A0ABP7MMP4_9GAMM</name>
<feature type="transmembrane region" description="Helical" evidence="5">
    <location>
        <begin position="16"/>
        <end position="34"/>
    </location>
</feature>
<keyword evidence="4 5" id="KW-0472">Membrane</keyword>
<evidence type="ECO:0000313" key="7">
    <source>
        <dbReference type="EMBL" id="GAA3926520.1"/>
    </source>
</evidence>
<protein>
    <recommendedName>
        <fullName evidence="6">O-antigen ligase-related domain-containing protein</fullName>
    </recommendedName>
</protein>
<feature type="transmembrane region" description="Helical" evidence="5">
    <location>
        <begin position="163"/>
        <end position="182"/>
    </location>
</feature>
<evidence type="ECO:0000256" key="3">
    <source>
        <dbReference type="ARBA" id="ARBA00022989"/>
    </source>
</evidence>
<feature type="domain" description="O-antigen ligase-related" evidence="6">
    <location>
        <begin position="200"/>
        <end position="362"/>
    </location>
</feature>
<keyword evidence="2 5" id="KW-0812">Transmembrane</keyword>
<dbReference type="RefSeq" id="WP_344798699.1">
    <property type="nucleotide sequence ID" value="NZ_BAABBN010000007.1"/>
</dbReference>
<feature type="transmembrane region" description="Helical" evidence="5">
    <location>
        <begin position="245"/>
        <end position="264"/>
    </location>
</feature>
<comment type="subcellular location">
    <subcellularLocation>
        <location evidence="1">Membrane</location>
        <topology evidence="1">Multi-pass membrane protein</topology>
    </subcellularLocation>
</comment>
<feature type="transmembrane region" description="Helical" evidence="5">
    <location>
        <begin position="351"/>
        <end position="369"/>
    </location>
</feature>
<dbReference type="PANTHER" id="PTHR37422">
    <property type="entry name" value="TEICHURONIC ACID BIOSYNTHESIS PROTEIN TUAE"/>
    <property type="match status" value="1"/>
</dbReference>
<evidence type="ECO:0000256" key="5">
    <source>
        <dbReference type="SAM" id="Phobius"/>
    </source>
</evidence>
<evidence type="ECO:0000259" key="6">
    <source>
        <dbReference type="Pfam" id="PF04932"/>
    </source>
</evidence>
<keyword evidence="3 5" id="KW-1133">Transmembrane helix</keyword>
<feature type="transmembrane region" description="Helical" evidence="5">
    <location>
        <begin position="216"/>
        <end position="233"/>
    </location>
</feature>
<evidence type="ECO:0000256" key="4">
    <source>
        <dbReference type="ARBA" id="ARBA00023136"/>
    </source>
</evidence>
<dbReference type="PANTHER" id="PTHR37422:SF13">
    <property type="entry name" value="LIPOPOLYSACCHARIDE BIOSYNTHESIS PROTEIN PA4999-RELATED"/>
    <property type="match status" value="1"/>
</dbReference>
<evidence type="ECO:0000256" key="2">
    <source>
        <dbReference type="ARBA" id="ARBA00022692"/>
    </source>
</evidence>
<feature type="transmembrane region" description="Helical" evidence="5">
    <location>
        <begin position="194"/>
        <end position="210"/>
    </location>
</feature>
<feature type="transmembrane region" description="Helical" evidence="5">
    <location>
        <begin position="381"/>
        <end position="400"/>
    </location>
</feature>
<feature type="transmembrane region" description="Helical" evidence="5">
    <location>
        <begin position="98"/>
        <end position="114"/>
    </location>
</feature>
<reference evidence="8" key="1">
    <citation type="journal article" date="2019" name="Int. J. Syst. Evol. Microbiol.">
        <title>The Global Catalogue of Microorganisms (GCM) 10K type strain sequencing project: providing services to taxonomists for standard genome sequencing and annotation.</title>
        <authorList>
            <consortium name="The Broad Institute Genomics Platform"/>
            <consortium name="The Broad Institute Genome Sequencing Center for Infectious Disease"/>
            <person name="Wu L."/>
            <person name="Ma J."/>
        </authorList>
    </citation>
    <scope>NUCLEOTIDE SEQUENCE [LARGE SCALE GENOMIC DNA]</scope>
    <source>
        <strain evidence="8">JCM 17551</strain>
    </source>
</reference>
<comment type="caution">
    <text evidence="7">The sequence shown here is derived from an EMBL/GenBank/DDBJ whole genome shotgun (WGS) entry which is preliminary data.</text>
</comment>
<dbReference type="Proteomes" id="UP001501565">
    <property type="component" value="Unassembled WGS sequence"/>
</dbReference>
<sequence length="435" mass="49028">MRLLNQKLDIKNLDTFFHWVGFLALCSMALLMMITDKIGDRSAKVMAVLGVLFLCSRWRTLVKSPLVLLVLVAIVIQLLTWVGMQLQHPEWAESSPKVERLLAWFMLIPVAYFLNGDQRKILFVFGLAAFALFISPWVTGGGWQEIWHGLSGGRVDFGVRNAQHVAMLFGMLFITFCALFINDLINKSVSWFKTSLYLMLAAVSLIAVIITQTRAVWLALAAVLCCFVLYCFFRSIQRGGSFKSFAILAVVLVGVFATLSVTNLSNTFEKRIAHELSNITIALSGSDQYRSNTSTGIRLDTWYESLDWISERPVLGWGGNGRDLVVKHTDRLSEENKKIFRHLHNSYLDTLVNFGLLGLLTLVLLFYYLGYITIDLYKKKTITKTVIVTSSLLLIFTGIVNCFESYMYYSSGTYVLALVGGALLSLHWKSTKILD</sequence>
<feature type="transmembrane region" description="Helical" evidence="5">
    <location>
        <begin position="406"/>
        <end position="426"/>
    </location>
</feature>
<feature type="transmembrane region" description="Helical" evidence="5">
    <location>
        <begin position="66"/>
        <end position="86"/>
    </location>
</feature>
<dbReference type="Pfam" id="PF04932">
    <property type="entry name" value="Wzy_C"/>
    <property type="match status" value="1"/>
</dbReference>
<feature type="transmembrane region" description="Helical" evidence="5">
    <location>
        <begin position="121"/>
        <end position="143"/>
    </location>
</feature>
<evidence type="ECO:0000256" key="1">
    <source>
        <dbReference type="ARBA" id="ARBA00004141"/>
    </source>
</evidence>
<dbReference type="InterPro" id="IPR007016">
    <property type="entry name" value="O-antigen_ligase-rel_domated"/>
</dbReference>
<dbReference type="EMBL" id="BAABBN010000007">
    <property type="protein sequence ID" value="GAA3926520.1"/>
    <property type="molecule type" value="Genomic_DNA"/>
</dbReference>
<gene>
    <name evidence="7" type="ORF">GCM10022277_23240</name>
</gene>
<dbReference type="InterPro" id="IPR051533">
    <property type="entry name" value="WaaL-like"/>
</dbReference>